<evidence type="ECO:0000259" key="12">
    <source>
        <dbReference type="PROSITE" id="PS51278"/>
    </source>
</evidence>
<evidence type="ECO:0000256" key="1">
    <source>
        <dbReference type="ARBA" id="ARBA00005187"/>
    </source>
</evidence>
<feature type="domain" description="Glutamine amidotransferase type-2" evidence="12">
    <location>
        <begin position="2"/>
        <end position="212"/>
    </location>
</feature>
<dbReference type="GO" id="GO:0005524">
    <property type="term" value="F:ATP binding"/>
    <property type="evidence" value="ECO:0007669"/>
    <property type="project" value="UniProtKB-KW"/>
</dbReference>
<dbReference type="InterPro" id="IPR051786">
    <property type="entry name" value="ASN_synthetase/amidase"/>
</dbReference>
<accession>M9L9Q9</accession>
<comment type="pathway">
    <text evidence="1">Amino-acid biosynthesis; L-asparagine biosynthesis; L-asparagine from L-aspartate (L-Gln route): step 1/1.</text>
</comment>
<sequence length="616" mass="71219">MCGIAGIYHFLDQQPSEHIIRSMMDLIHHRGPDDAKLWIGDRVGLGFRRLSIIDVAEGAQPLSNEDDSAWIIFNGEIYNYVELREDLLSRGHQFKTNTDTECILHLYEEFGTKCVHHLRGMFGFAIWDRNKQELFLARDHFGIKPLYYYMNDEMLAFGSEIKSILAVPGVARQVNINGFYNYLTFQYIPDPETMYAGIYKLPPAHTMTIPLGGQPVIEKYWDPMFEPVDRPLAQVIDEIRHVMRDSVEHHLHSEVERGCFLSSGIDSTITSTLMRSIEPIKTFSVGFEGTNNETIIARDTAGQIDTAHYDRMITQEMYFDAVPHAIWHLDEPVADPSAIALYEVARLAKEHVTVVLSGEGADELFGGYRIYREPHSLRYLSWMPEEMQRVVNKMVRALPFSFYGKNYLLRGTTPLEERFLGNAHIMTDDAKAELLRVGAEEIAAYQKPFEIARCYYDRTRHLDPVSRMQYIDMNLWLPGDILMKADKLTMAHSLELRVPFLDRRVFDVARTIPASYRIAEKTTKYALRKAMEGIIPDSVLHRPKLGFPVPMRDWLRTERAGIMWEELAASGIDPLVNLSAVEEMFRLHRNGQGDYSRKIWVLYVFGLWYRTYMHKQ</sequence>
<evidence type="ECO:0000256" key="9">
    <source>
        <dbReference type="PIRSR" id="PIRSR001589-1"/>
    </source>
</evidence>
<dbReference type="SUPFAM" id="SSF56235">
    <property type="entry name" value="N-terminal nucleophile aminohydrolases (Ntn hydrolases)"/>
    <property type="match status" value="1"/>
</dbReference>
<keyword evidence="6 9" id="KW-0061">Asparagine biosynthesis</keyword>
<dbReference type="GO" id="GO:0004066">
    <property type="term" value="F:asparagine synthase (glutamine-hydrolyzing) activity"/>
    <property type="evidence" value="ECO:0007669"/>
    <property type="project" value="UniProtKB-EC"/>
</dbReference>
<dbReference type="PANTHER" id="PTHR43284">
    <property type="entry name" value="ASPARAGINE SYNTHETASE (GLUTAMINE-HYDROLYZING)"/>
    <property type="match status" value="1"/>
</dbReference>
<dbReference type="InterPro" id="IPR014729">
    <property type="entry name" value="Rossmann-like_a/b/a_fold"/>
</dbReference>
<dbReference type="OrthoDB" id="9763290at2"/>
<evidence type="ECO:0000256" key="8">
    <source>
        <dbReference type="ARBA" id="ARBA00048741"/>
    </source>
</evidence>
<feature type="site" description="Important for beta-aspartyl-AMP intermediate formation" evidence="11">
    <location>
        <position position="359"/>
    </location>
</feature>
<dbReference type="CDD" id="cd01991">
    <property type="entry name" value="Asn_synthase_B_C"/>
    <property type="match status" value="1"/>
</dbReference>
<dbReference type="NCBIfam" id="TIGR01536">
    <property type="entry name" value="asn_synth_AEB"/>
    <property type="match status" value="1"/>
</dbReference>
<evidence type="ECO:0000256" key="2">
    <source>
        <dbReference type="ARBA" id="ARBA00005752"/>
    </source>
</evidence>
<dbReference type="RefSeq" id="WP_006285606.1">
    <property type="nucleotide sequence ID" value="NZ_BALG01000080.1"/>
</dbReference>
<gene>
    <name evidence="13" type="ORF">PPOP_1559</name>
</gene>
<dbReference type="Gene3D" id="3.60.20.10">
    <property type="entry name" value="Glutamine Phosphoribosylpyrophosphate, subunit 1, domain 1"/>
    <property type="match status" value="1"/>
</dbReference>
<dbReference type="InterPro" id="IPR029055">
    <property type="entry name" value="Ntn_hydrolases_N"/>
</dbReference>
<evidence type="ECO:0000313" key="13">
    <source>
        <dbReference type="EMBL" id="GAC42202.1"/>
    </source>
</evidence>
<dbReference type="EC" id="6.3.5.4" evidence="3"/>
<dbReference type="InterPro" id="IPR033738">
    <property type="entry name" value="AsnB_N"/>
</dbReference>
<dbReference type="InterPro" id="IPR006426">
    <property type="entry name" value="Asn_synth_AEB"/>
</dbReference>
<comment type="similarity">
    <text evidence="2">Belongs to the asparagine synthetase family.</text>
</comment>
<feature type="active site" description="For GATase activity" evidence="9">
    <location>
        <position position="2"/>
    </location>
</feature>
<keyword evidence="9" id="KW-0028">Amino-acid biosynthesis</keyword>
<dbReference type="Pfam" id="PF00733">
    <property type="entry name" value="Asn_synthase"/>
    <property type="match status" value="1"/>
</dbReference>
<proteinExistence type="inferred from homology"/>
<feature type="binding site" evidence="10">
    <location>
        <position position="285"/>
    </location>
    <ligand>
        <name>ATP</name>
        <dbReference type="ChEBI" id="CHEBI:30616"/>
    </ligand>
</feature>
<evidence type="ECO:0000256" key="10">
    <source>
        <dbReference type="PIRSR" id="PIRSR001589-2"/>
    </source>
</evidence>
<dbReference type="PIRSF" id="PIRSF001589">
    <property type="entry name" value="Asn_synthetase_glu-h"/>
    <property type="match status" value="1"/>
</dbReference>
<dbReference type="CDD" id="cd00712">
    <property type="entry name" value="AsnB"/>
    <property type="match status" value="1"/>
</dbReference>
<dbReference type="EMBL" id="BALG01000080">
    <property type="protein sequence ID" value="GAC42202.1"/>
    <property type="molecule type" value="Genomic_DNA"/>
</dbReference>
<evidence type="ECO:0000256" key="4">
    <source>
        <dbReference type="ARBA" id="ARBA00022741"/>
    </source>
</evidence>
<dbReference type="AlphaFoldDB" id="M9L9Q9"/>
<evidence type="ECO:0000313" key="14">
    <source>
        <dbReference type="Proteomes" id="UP000029453"/>
    </source>
</evidence>
<dbReference type="Pfam" id="PF13537">
    <property type="entry name" value="GATase_7"/>
    <property type="match status" value="1"/>
</dbReference>
<keyword evidence="4 10" id="KW-0547">Nucleotide-binding</keyword>
<feature type="binding site" evidence="10">
    <location>
        <begin position="357"/>
        <end position="358"/>
    </location>
    <ligand>
        <name>ATP</name>
        <dbReference type="ChEBI" id="CHEBI:30616"/>
    </ligand>
</feature>
<dbReference type="InterPro" id="IPR001962">
    <property type="entry name" value="Asn_synthase"/>
</dbReference>
<dbReference type="InterPro" id="IPR017932">
    <property type="entry name" value="GATase_2_dom"/>
</dbReference>
<reference evidence="13 14" key="1">
    <citation type="submission" date="2012-10" db="EMBL/GenBank/DDBJ databases">
        <title>Draft Genome Sequence of Paenibacillus popilliae ATCC 14706T.</title>
        <authorList>
            <person name="Iiyama K."/>
            <person name="Mori K."/>
            <person name="Mon H."/>
            <person name="Chieda Y."/>
            <person name="Lee J.M."/>
            <person name="Kusakabe T."/>
            <person name="Tashiro K."/>
            <person name="Asano S."/>
            <person name="Yasunaga-Aoki C."/>
            <person name="Shimizu S."/>
        </authorList>
    </citation>
    <scope>NUCLEOTIDE SEQUENCE [LARGE SCALE GENOMIC DNA]</scope>
    <source>
        <strain evidence="13 14">ATCC 14706</strain>
    </source>
</reference>
<dbReference type="GO" id="GO:0006529">
    <property type="term" value="P:asparagine biosynthetic process"/>
    <property type="evidence" value="ECO:0007669"/>
    <property type="project" value="UniProtKB-KW"/>
</dbReference>
<evidence type="ECO:0000256" key="11">
    <source>
        <dbReference type="PIRSR" id="PIRSR001589-3"/>
    </source>
</evidence>
<dbReference type="PROSITE" id="PS51278">
    <property type="entry name" value="GATASE_TYPE_2"/>
    <property type="match status" value="1"/>
</dbReference>
<keyword evidence="5 10" id="KW-0067">ATP-binding</keyword>
<organism evidence="13 14">
    <name type="scientific">Paenibacillus popilliae ATCC 14706</name>
    <dbReference type="NCBI Taxonomy" id="1212764"/>
    <lineage>
        <taxon>Bacteria</taxon>
        <taxon>Bacillati</taxon>
        <taxon>Bacillota</taxon>
        <taxon>Bacilli</taxon>
        <taxon>Bacillales</taxon>
        <taxon>Paenibacillaceae</taxon>
        <taxon>Paenibacillus</taxon>
    </lineage>
</organism>
<dbReference type="Gene3D" id="3.40.50.620">
    <property type="entry name" value="HUPs"/>
    <property type="match status" value="2"/>
</dbReference>
<evidence type="ECO:0000256" key="3">
    <source>
        <dbReference type="ARBA" id="ARBA00012737"/>
    </source>
</evidence>
<dbReference type="Proteomes" id="UP000029453">
    <property type="component" value="Unassembled WGS sequence"/>
</dbReference>
<dbReference type="SUPFAM" id="SSF52402">
    <property type="entry name" value="Adenine nucleotide alpha hydrolases-like"/>
    <property type="match status" value="1"/>
</dbReference>
<dbReference type="GO" id="GO:0005829">
    <property type="term" value="C:cytosol"/>
    <property type="evidence" value="ECO:0007669"/>
    <property type="project" value="TreeGrafter"/>
</dbReference>
<evidence type="ECO:0000256" key="7">
    <source>
        <dbReference type="ARBA" id="ARBA00022962"/>
    </source>
</evidence>
<evidence type="ECO:0000256" key="5">
    <source>
        <dbReference type="ARBA" id="ARBA00022840"/>
    </source>
</evidence>
<protein>
    <recommendedName>
        <fullName evidence="3">asparagine synthase (glutamine-hydrolyzing)</fullName>
        <ecNumber evidence="3">6.3.5.4</ecNumber>
    </recommendedName>
</protein>
<feature type="binding site" evidence="10">
    <location>
        <position position="99"/>
    </location>
    <ligand>
        <name>L-glutamine</name>
        <dbReference type="ChEBI" id="CHEBI:58359"/>
    </ligand>
</feature>
<comment type="caution">
    <text evidence="13">The sequence shown here is derived from an EMBL/GenBank/DDBJ whole genome shotgun (WGS) entry which is preliminary data.</text>
</comment>
<keyword evidence="14" id="KW-1185">Reference proteome</keyword>
<evidence type="ECO:0000256" key="6">
    <source>
        <dbReference type="ARBA" id="ARBA00022888"/>
    </source>
</evidence>
<keyword evidence="7 9" id="KW-0315">Glutamine amidotransferase</keyword>
<comment type="catalytic activity">
    <reaction evidence="8">
        <text>L-aspartate + L-glutamine + ATP + H2O = L-asparagine + L-glutamate + AMP + diphosphate + H(+)</text>
        <dbReference type="Rhea" id="RHEA:12228"/>
        <dbReference type="ChEBI" id="CHEBI:15377"/>
        <dbReference type="ChEBI" id="CHEBI:15378"/>
        <dbReference type="ChEBI" id="CHEBI:29985"/>
        <dbReference type="ChEBI" id="CHEBI:29991"/>
        <dbReference type="ChEBI" id="CHEBI:30616"/>
        <dbReference type="ChEBI" id="CHEBI:33019"/>
        <dbReference type="ChEBI" id="CHEBI:58048"/>
        <dbReference type="ChEBI" id="CHEBI:58359"/>
        <dbReference type="ChEBI" id="CHEBI:456215"/>
        <dbReference type="EC" id="6.3.5.4"/>
    </reaction>
</comment>
<name>M9L9Q9_PAEPP</name>
<dbReference type="PANTHER" id="PTHR43284:SF1">
    <property type="entry name" value="ASPARAGINE SYNTHETASE"/>
    <property type="match status" value="1"/>
</dbReference>